<dbReference type="Proteomes" id="UP000789901">
    <property type="component" value="Unassembled WGS sequence"/>
</dbReference>
<name>A0ABN7W2I3_GIGMA</name>
<dbReference type="EMBL" id="CAJVQB010028629">
    <property type="protein sequence ID" value="CAG8812756.1"/>
    <property type="molecule type" value="Genomic_DNA"/>
</dbReference>
<accession>A0ABN7W2I3</accession>
<organism evidence="1 2">
    <name type="scientific">Gigaspora margarita</name>
    <dbReference type="NCBI Taxonomy" id="4874"/>
    <lineage>
        <taxon>Eukaryota</taxon>
        <taxon>Fungi</taxon>
        <taxon>Fungi incertae sedis</taxon>
        <taxon>Mucoromycota</taxon>
        <taxon>Glomeromycotina</taxon>
        <taxon>Glomeromycetes</taxon>
        <taxon>Diversisporales</taxon>
        <taxon>Gigasporaceae</taxon>
        <taxon>Gigaspora</taxon>
    </lineage>
</organism>
<protein>
    <submittedName>
        <fullName evidence="1">13443_t:CDS:1</fullName>
    </submittedName>
</protein>
<feature type="non-terminal residue" evidence="1">
    <location>
        <position position="1"/>
    </location>
</feature>
<reference evidence="1 2" key="1">
    <citation type="submission" date="2021-06" db="EMBL/GenBank/DDBJ databases">
        <authorList>
            <person name="Kallberg Y."/>
            <person name="Tangrot J."/>
            <person name="Rosling A."/>
        </authorList>
    </citation>
    <scope>NUCLEOTIDE SEQUENCE [LARGE SCALE GENOMIC DNA]</scope>
    <source>
        <strain evidence="1 2">120-4 pot B 10/14</strain>
    </source>
</reference>
<gene>
    <name evidence="1" type="ORF">GMARGA_LOCUS25632</name>
</gene>
<comment type="caution">
    <text evidence="1">The sequence shown here is derived from an EMBL/GenBank/DDBJ whole genome shotgun (WGS) entry which is preliminary data.</text>
</comment>
<evidence type="ECO:0000313" key="2">
    <source>
        <dbReference type="Proteomes" id="UP000789901"/>
    </source>
</evidence>
<evidence type="ECO:0000313" key="1">
    <source>
        <dbReference type="EMBL" id="CAG8812756.1"/>
    </source>
</evidence>
<proteinExistence type="predicted"/>
<sequence length="125" mass="14921">IVVTAKEDILRIVNKLIWDIKNQIETYIVDSLDWVFKVSEKPGEPIKKLTAQEEKIYKSAKEYWICNKVFKENNLKKVYNYDYIIGNYRGLAYSICNLQLQIKPEEFKLPIHFYNLDKFDTHLIS</sequence>
<keyword evidence="2" id="KW-1185">Reference proteome</keyword>